<protein>
    <recommendedName>
        <fullName evidence="8">Tryptophan--tRNA ligase</fullName>
        <ecNumber evidence="8">6.1.1.2</ecNumber>
    </recommendedName>
    <alternativeName>
        <fullName evidence="8">Tryptophanyl-tRNA synthetase</fullName>
        <shortName evidence="8">TrpRS</shortName>
    </alternativeName>
</protein>
<feature type="binding site" evidence="8">
    <location>
        <position position="133"/>
    </location>
    <ligand>
        <name>L-tryptophan</name>
        <dbReference type="ChEBI" id="CHEBI:57912"/>
    </ligand>
</feature>
<dbReference type="Gene3D" id="3.40.50.620">
    <property type="entry name" value="HUPs"/>
    <property type="match status" value="1"/>
</dbReference>
<evidence type="ECO:0000256" key="4">
    <source>
        <dbReference type="ARBA" id="ARBA00022840"/>
    </source>
</evidence>
<keyword evidence="11" id="KW-1185">Reference proteome</keyword>
<evidence type="ECO:0000256" key="2">
    <source>
        <dbReference type="ARBA" id="ARBA00022598"/>
    </source>
</evidence>
<dbReference type="HAMAP" id="MF_00140_B">
    <property type="entry name" value="Trp_tRNA_synth_B"/>
    <property type="match status" value="1"/>
</dbReference>
<dbReference type="InterPro" id="IPR050203">
    <property type="entry name" value="Trp-tRNA_synthetase"/>
</dbReference>
<evidence type="ECO:0000256" key="6">
    <source>
        <dbReference type="ARBA" id="ARBA00023146"/>
    </source>
</evidence>
<keyword evidence="2 8" id="KW-0436">Ligase</keyword>
<feature type="binding site" evidence="8">
    <location>
        <position position="186"/>
    </location>
    <ligand>
        <name>ATP</name>
        <dbReference type="ChEBI" id="CHEBI:30616"/>
    </ligand>
</feature>
<evidence type="ECO:0000256" key="8">
    <source>
        <dbReference type="HAMAP-Rule" id="MF_00140"/>
    </source>
</evidence>
<proteinExistence type="inferred from homology"/>
<comment type="caution">
    <text evidence="10">The sequence shown here is derived from an EMBL/GenBank/DDBJ whole genome shotgun (WGS) entry which is preliminary data.</text>
</comment>
<reference evidence="10 11" key="1">
    <citation type="submission" date="2016-07" db="EMBL/GenBank/DDBJ databases">
        <title>Genome of Pelobium manganitolerans.</title>
        <authorList>
            <person name="Wu S."/>
            <person name="Wang G."/>
        </authorList>
    </citation>
    <scope>NUCLEOTIDE SEQUENCE [LARGE SCALE GENOMIC DNA]</scope>
    <source>
        <strain evidence="10 11">YS-25</strain>
    </source>
</reference>
<dbReference type="PRINTS" id="PR01039">
    <property type="entry name" value="TRNASYNTHTRP"/>
</dbReference>
<feature type="binding site" evidence="8">
    <location>
        <begin position="9"/>
        <end position="11"/>
    </location>
    <ligand>
        <name>ATP</name>
        <dbReference type="ChEBI" id="CHEBI:30616"/>
    </ligand>
</feature>
<evidence type="ECO:0000313" key="11">
    <source>
        <dbReference type="Proteomes" id="UP000283433"/>
    </source>
</evidence>
<keyword evidence="6 8" id="KW-0030">Aminoacyl-tRNA synthetase</keyword>
<dbReference type="InterPro" id="IPR024109">
    <property type="entry name" value="Trp-tRNA-ligase_bac-type"/>
</dbReference>
<dbReference type="AlphaFoldDB" id="A0A419S5G3"/>
<dbReference type="InterPro" id="IPR002305">
    <property type="entry name" value="aa-tRNA-synth_Ic"/>
</dbReference>
<dbReference type="CDD" id="cd00806">
    <property type="entry name" value="TrpRS_core"/>
    <property type="match status" value="1"/>
</dbReference>
<keyword evidence="8" id="KW-0963">Cytoplasm</keyword>
<evidence type="ECO:0000256" key="7">
    <source>
        <dbReference type="ARBA" id="ARBA00049929"/>
    </source>
</evidence>
<keyword evidence="3 8" id="KW-0547">Nucleotide-binding</keyword>
<name>A0A419S5G3_9SPHI</name>
<dbReference type="PANTHER" id="PTHR43766">
    <property type="entry name" value="TRYPTOPHAN--TRNA LIGASE, MITOCHONDRIAL"/>
    <property type="match status" value="1"/>
</dbReference>
<dbReference type="PANTHER" id="PTHR43766:SF1">
    <property type="entry name" value="TRYPTOPHAN--TRNA LIGASE, MITOCHONDRIAL"/>
    <property type="match status" value="1"/>
</dbReference>
<evidence type="ECO:0000256" key="5">
    <source>
        <dbReference type="ARBA" id="ARBA00022917"/>
    </source>
</evidence>
<evidence type="ECO:0000256" key="1">
    <source>
        <dbReference type="ARBA" id="ARBA00005594"/>
    </source>
</evidence>
<feature type="short sequence motif" description="'HIGH' region" evidence="8">
    <location>
        <begin position="10"/>
        <end position="18"/>
    </location>
</feature>
<dbReference type="FunFam" id="1.10.240.10:FF:000005">
    <property type="entry name" value="Tryptophan--tRNA ligase"/>
    <property type="match status" value="1"/>
</dbReference>
<evidence type="ECO:0000256" key="9">
    <source>
        <dbReference type="RuleBase" id="RU363036"/>
    </source>
</evidence>
<dbReference type="Gene3D" id="1.10.240.10">
    <property type="entry name" value="Tyrosyl-Transfer RNA Synthetase"/>
    <property type="match status" value="1"/>
</dbReference>
<keyword evidence="5 8" id="KW-0648">Protein biosynthesis</keyword>
<dbReference type="EMBL" id="MBTA01000023">
    <property type="protein sequence ID" value="RKD16090.1"/>
    <property type="molecule type" value="Genomic_DNA"/>
</dbReference>
<dbReference type="InterPro" id="IPR014729">
    <property type="entry name" value="Rossmann-like_a/b/a_fold"/>
</dbReference>
<dbReference type="Pfam" id="PF00579">
    <property type="entry name" value="tRNA-synt_1b"/>
    <property type="match status" value="1"/>
</dbReference>
<dbReference type="GO" id="GO:0006436">
    <property type="term" value="P:tryptophanyl-tRNA aminoacylation"/>
    <property type="evidence" value="ECO:0007669"/>
    <property type="project" value="UniProtKB-UniRule"/>
</dbReference>
<dbReference type="GO" id="GO:0004830">
    <property type="term" value="F:tryptophan-tRNA ligase activity"/>
    <property type="evidence" value="ECO:0007669"/>
    <property type="project" value="UniProtKB-UniRule"/>
</dbReference>
<dbReference type="NCBIfam" id="TIGR00233">
    <property type="entry name" value="trpS"/>
    <property type="match status" value="1"/>
</dbReference>
<accession>A0A419S5G3</accession>
<sequence length="331" mass="37225">METVVSGIRSTGKLHLGNYYGALRNFLKMQNEYNCFFFIADYHSLTTHPTPSDLHGNVKQVLVEYLAAGLDPDKSTLYIQSDVPEIAELYLFMNMNAYLGELERGASFKDKIRANPNNVNAGLLTYPVLMAVDILIHHATKVPVGKDQEQHLEMARTFGNRFNNLYKTEYFKEPYAFSYAKDLIKIPGLDGKGKMGKSEGEMNAVYLSDSPEIIRKKVMKAVTDGGPTEENQAKPQEIQNLFDLMAVVSTPDTLAHFDGLYNKCQIRYGDFKKALAEDMINATKDIRERIDDISADTDLLRKVALQGAEKARASAAKTVKEVREIIGFRNF</sequence>
<feature type="short sequence motif" description="'KMSKS' region" evidence="8">
    <location>
        <begin position="194"/>
        <end position="198"/>
    </location>
</feature>
<dbReference type="EC" id="6.1.1.2" evidence="8"/>
<feature type="binding site" evidence="8">
    <location>
        <begin position="194"/>
        <end position="198"/>
    </location>
    <ligand>
        <name>ATP</name>
        <dbReference type="ChEBI" id="CHEBI:30616"/>
    </ligand>
</feature>
<dbReference type="RefSeq" id="WP_120181585.1">
    <property type="nucleotide sequence ID" value="NZ_CBINCU010000003.1"/>
</dbReference>
<comment type="subcellular location">
    <subcellularLocation>
        <location evidence="8">Cytoplasm</location>
    </subcellularLocation>
</comment>
<gene>
    <name evidence="8" type="primary">trpS</name>
    <name evidence="10" type="ORF">BCY91_04150</name>
</gene>
<evidence type="ECO:0000313" key="10">
    <source>
        <dbReference type="EMBL" id="RKD16090.1"/>
    </source>
</evidence>
<evidence type="ECO:0000256" key="3">
    <source>
        <dbReference type="ARBA" id="ARBA00022741"/>
    </source>
</evidence>
<dbReference type="OrthoDB" id="9801042at2"/>
<dbReference type="Proteomes" id="UP000283433">
    <property type="component" value="Unassembled WGS sequence"/>
</dbReference>
<comment type="similarity">
    <text evidence="1 8 9">Belongs to the class-I aminoacyl-tRNA synthetase family.</text>
</comment>
<keyword evidence="4 8" id="KW-0067">ATP-binding</keyword>
<feature type="binding site" evidence="8">
    <location>
        <begin position="145"/>
        <end position="147"/>
    </location>
    <ligand>
        <name>ATP</name>
        <dbReference type="ChEBI" id="CHEBI:30616"/>
    </ligand>
</feature>
<dbReference type="GO" id="GO:0005524">
    <property type="term" value="F:ATP binding"/>
    <property type="evidence" value="ECO:0007669"/>
    <property type="project" value="UniProtKB-UniRule"/>
</dbReference>
<dbReference type="InterPro" id="IPR002306">
    <property type="entry name" value="Trp-tRNA-ligase"/>
</dbReference>
<dbReference type="GO" id="GO:0005829">
    <property type="term" value="C:cytosol"/>
    <property type="evidence" value="ECO:0007669"/>
    <property type="project" value="TreeGrafter"/>
</dbReference>
<comment type="catalytic activity">
    <reaction evidence="7 8">
        <text>tRNA(Trp) + L-tryptophan + ATP = L-tryptophyl-tRNA(Trp) + AMP + diphosphate + H(+)</text>
        <dbReference type="Rhea" id="RHEA:24080"/>
        <dbReference type="Rhea" id="RHEA-COMP:9671"/>
        <dbReference type="Rhea" id="RHEA-COMP:9705"/>
        <dbReference type="ChEBI" id="CHEBI:15378"/>
        <dbReference type="ChEBI" id="CHEBI:30616"/>
        <dbReference type="ChEBI" id="CHEBI:33019"/>
        <dbReference type="ChEBI" id="CHEBI:57912"/>
        <dbReference type="ChEBI" id="CHEBI:78442"/>
        <dbReference type="ChEBI" id="CHEBI:78535"/>
        <dbReference type="ChEBI" id="CHEBI:456215"/>
        <dbReference type="EC" id="6.1.1.2"/>
    </reaction>
</comment>
<organism evidence="10 11">
    <name type="scientific">Pelobium manganitolerans</name>
    <dbReference type="NCBI Taxonomy" id="1842495"/>
    <lineage>
        <taxon>Bacteria</taxon>
        <taxon>Pseudomonadati</taxon>
        <taxon>Bacteroidota</taxon>
        <taxon>Sphingobacteriia</taxon>
        <taxon>Sphingobacteriales</taxon>
        <taxon>Sphingobacteriaceae</taxon>
        <taxon>Pelobium</taxon>
    </lineage>
</organism>
<feature type="binding site" evidence="8">
    <location>
        <begin position="17"/>
        <end position="18"/>
    </location>
    <ligand>
        <name>ATP</name>
        <dbReference type="ChEBI" id="CHEBI:30616"/>
    </ligand>
</feature>
<dbReference type="SUPFAM" id="SSF52374">
    <property type="entry name" value="Nucleotidylyl transferase"/>
    <property type="match status" value="1"/>
</dbReference>
<comment type="subunit">
    <text evidence="8">Homodimer.</text>
</comment>
<comment type="function">
    <text evidence="8">Catalyzes the attachment of tryptophan to tRNA(Trp).</text>
</comment>